<dbReference type="Gene3D" id="3.40.120.10">
    <property type="entry name" value="Alpha-D-Glucose-1,6-Bisphosphate, subunit A, domain 3"/>
    <property type="match status" value="3"/>
</dbReference>
<feature type="domain" description="Alpha-D-phosphohexomutase alpha/beta/alpha" evidence="4">
    <location>
        <begin position="7"/>
        <end position="141"/>
    </location>
</feature>
<dbReference type="PRINTS" id="PR00509">
    <property type="entry name" value="PGMPMM"/>
</dbReference>
<dbReference type="Gene3D" id="3.30.310.50">
    <property type="entry name" value="Alpha-D-phosphohexomutase, C-terminal domain"/>
    <property type="match status" value="1"/>
</dbReference>
<dbReference type="RefSeq" id="WP_313794559.1">
    <property type="nucleotide sequence ID" value="NZ_CP102453.1"/>
</dbReference>
<dbReference type="CDD" id="cd03089">
    <property type="entry name" value="PMM_PGM"/>
    <property type="match status" value="1"/>
</dbReference>
<dbReference type="Pfam" id="PF02878">
    <property type="entry name" value="PGM_PMM_I"/>
    <property type="match status" value="1"/>
</dbReference>
<evidence type="ECO:0000256" key="2">
    <source>
        <dbReference type="ARBA" id="ARBA00010231"/>
    </source>
</evidence>
<dbReference type="EMBL" id="CP102453">
    <property type="protein sequence ID" value="UUX35066.1"/>
    <property type="molecule type" value="Genomic_DNA"/>
</dbReference>
<evidence type="ECO:0000259" key="5">
    <source>
        <dbReference type="Pfam" id="PF02879"/>
    </source>
</evidence>
<feature type="domain" description="Alpha-D-phosphohexomutase alpha/beta/alpha" evidence="5">
    <location>
        <begin position="165"/>
        <end position="269"/>
    </location>
</feature>
<evidence type="ECO:0000259" key="6">
    <source>
        <dbReference type="Pfam" id="PF02880"/>
    </source>
</evidence>
<evidence type="ECO:0000256" key="3">
    <source>
        <dbReference type="ARBA" id="ARBA00022553"/>
    </source>
</evidence>
<proteinExistence type="inferred from homology"/>
<dbReference type="InterPro" id="IPR050060">
    <property type="entry name" value="Phosphoglucosamine_mutase"/>
</dbReference>
<evidence type="ECO:0000313" key="7">
    <source>
        <dbReference type="EMBL" id="UUX35066.1"/>
    </source>
</evidence>
<dbReference type="Pfam" id="PF02880">
    <property type="entry name" value="PGM_PMM_III"/>
    <property type="match status" value="1"/>
</dbReference>
<gene>
    <name evidence="7" type="ORF">NRE15_05335</name>
</gene>
<dbReference type="InterPro" id="IPR016055">
    <property type="entry name" value="A-D-PHexomutase_a/b/a-I/II/III"/>
</dbReference>
<dbReference type="PANTHER" id="PTHR42946">
    <property type="entry name" value="PHOSPHOHEXOSE MUTASE"/>
    <property type="match status" value="1"/>
</dbReference>
<name>A0ABY5P8H9_9LACT</name>
<reference evidence="7 8" key="1">
    <citation type="submission" date="2022-08" db="EMBL/GenBank/DDBJ databases">
        <title>Aerococcaceae sp. nov isolated from spoiled eye mask.</title>
        <authorList>
            <person name="Zhou G."/>
            <person name="Xie X.-B."/>
            <person name="Shi Q.-S."/>
            <person name="Wang Y.-S."/>
            <person name="Wen X."/>
            <person name="Peng H."/>
            <person name="Yang X.-J."/>
            <person name="Tao H.-B."/>
            <person name="Huang X.-M."/>
        </authorList>
    </citation>
    <scope>NUCLEOTIDE SEQUENCE [LARGE SCALE GENOMIC DNA]</scope>
    <source>
        <strain evidence="8">DM20194951</strain>
    </source>
</reference>
<dbReference type="Pfam" id="PF02879">
    <property type="entry name" value="PGM_PMM_II"/>
    <property type="match status" value="1"/>
</dbReference>
<dbReference type="Proteomes" id="UP001315967">
    <property type="component" value="Chromosome"/>
</dbReference>
<evidence type="ECO:0000313" key="8">
    <source>
        <dbReference type="Proteomes" id="UP001315967"/>
    </source>
</evidence>
<sequence>MTLEKLINGSDIRGIAIKTDDHDVNLTEEAIRKIAHGFVHFLSEEKQIERRPLKIAVGVDSRLSGPAIKNSLIETFIEVGVEVLDAEMATTPAMFMATQYAEFDADGSIMVTASHLPYMYNGLKFFTKTGGAEHEDMDTLIKLADNPIEAPTKGSVSKIALIPRYAQDLVERIQKGTDSSEPLAGMRIVLDAGNGAGGFFASQVLAVLGADTRGSQFLDPDGNFPNHVPNPDNKEAMASIRQAVLDNQADLGIIFDTDVDRAAVVASNGEVINRNNLIAVLAHIVLEEEKGATIVTNSPTSSHLKTFINQLGGKQYRHISGYRNVINKAIELNAAGISTPLAIETSGHAAFRENYFLDDGAYVVAKILMLLPKLQSQGRQLSDLIQELQQPAETQEVRFPIKVDNFKAYGQQVIDDMAGFVEKTDGFDIETDNHEGIRVNVTEPFGSGWYLLRLSLHEPLLVLQVENDEAGANQKVFQQLYTFFRTYDALDLVKLDQQLDRD</sequence>
<accession>A0ABY5P8H9</accession>
<dbReference type="InterPro" id="IPR005845">
    <property type="entry name" value="A-D-PHexomutase_a/b/a-II"/>
</dbReference>
<keyword evidence="3" id="KW-0597">Phosphoprotein</keyword>
<dbReference type="SUPFAM" id="SSF53738">
    <property type="entry name" value="Phosphoglucomutase, first 3 domains"/>
    <property type="match status" value="3"/>
</dbReference>
<organism evidence="7 8">
    <name type="scientific">Fundicoccus culcitae</name>
    <dbReference type="NCBI Taxonomy" id="2969821"/>
    <lineage>
        <taxon>Bacteria</taxon>
        <taxon>Bacillati</taxon>
        <taxon>Bacillota</taxon>
        <taxon>Bacilli</taxon>
        <taxon>Lactobacillales</taxon>
        <taxon>Aerococcaceae</taxon>
        <taxon>Fundicoccus</taxon>
    </lineage>
</organism>
<comment type="similarity">
    <text evidence="2">Belongs to the phosphohexose mutase family.</text>
</comment>
<comment type="cofactor">
    <cofactor evidence="1">
        <name>Mg(2+)</name>
        <dbReference type="ChEBI" id="CHEBI:18420"/>
    </cofactor>
</comment>
<protein>
    <submittedName>
        <fullName evidence="7">Phosphomannomutase/phosphoglucomutase</fullName>
    </submittedName>
</protein>
<feature type="domain" description="Alpha-D-phosphohexomutase alpha/beta/alpha" evidence="6">
    <location>
        <begin position="274"/>
        <end position="389"/>
    </location>
</feature>
<evidence type="ECO:0000259" key="4">
    <source>
        <dbReference type="Pfam" id="PF02878"/>
    </source>
</evidence>
<evidence type="ECO:0000256" key="1">
    <source>
        <dbReference type="ARBA" id="ARBA00001946"/>
    </source>
</evidence>
<dbReference type="InterPro" id="IPR005846">
    <property type="entry name" value="A-D-PHexomutase_a/b/a-III"/>
</dbReference>
<keyword evidence="8" id="KW-1185">Reference proteome</keyword>
<dbReference type="InterPro" id="IPR005844">
    <property type="entry name" value="A-D-PHexomutase_a/b/a-I"/>
</dbReference>
<dbReference type="PANTHER" id="PTHR42946:SF1">
    <property type="entry name" value="PHOSPHOGLUCOMUTASE (ALPHA-D-GLUCOSE-1,6-BISPHOSPHATE-DEPENDENT)"/>
    <property type="match status" value="1"/>
</dbReference>
<dbReference type="InterPro" id="IPR005841">
    <property type="entry name" value="Alpha-D-phosphohexomutase_SF"/>
</dbReference>